<dbReference type="STRING" id="1064592.G0V600"/>
<organism evidence="19 20">
    <name type="scientific">Naumovozyma castellii</name>
    <name type="common">Yeast</name>
    <name type="synonym">Saccharomyces castellii</name>
    <dbReference type="NCBI Taxonomy" id="27288"/>
    <lineage>
        <taxon>Eukaryota</taxon>
        <taxon>Fungi</taxon>
        <taxon>Dikarya</taxon>
        <taxon>Ascomycota</taxon>
        <taxon>Saccharomycotina</taxon>
        <taxon>Saccharomycetes</taxon>
        <taxon>Saccharomycetales</taxon>
        <taxon>Saccharomycetaceae</taxon>
        <taxon>Naumovozyma</taxon>
    </lineage>
</organism>
<evidence type="ECO:0000256" key="15">
    <source>
        <dbReference type="ARBA" id="ARBA00023306"/>
    </source>
</evidence>
<keyword evidence="15" id="KW-0131">Cell cycle</keyword>
<evidence type="ECO:0000313" key="20">
    <source>
        <dbReference type="Proteomes" id="UP000001640"/>
    </source>
</evidence>
<dbReference type="Proteomes" id="UP000001640">
    <property type="component" value="Chromosome 1"/>
</dbReference>
<keyword evidence="14" id="KW-0539">Nucleus</keyword>
<dbReference type="GO" id="GO:1990976">
    <property type="term" value="P:protein transport along microtubule to mitotic spindle pole body"/>
    <property type="evidence" value="ECO:0007669"/>
    <property type="project" value="EnsemblFungi"/>
</dbReference>
<evidence type="ECO:0000256" key="5">
    <source>
        <dbReference type="ARBA" id="ARBA00020260"/>
    </source>
</evidence>
<keyword evidence="12" id="KW-0995">Kinetochore</keyword>
<evidence type="ECO:0000313" key="19">
    <source>
        <dbReference type="EMBL" id="CCC66890.1"/>
    </source>
</evidence>
<dbReference type="AlphaFoldDB" id="G0V600"/>
<dbReference type="InterPro" id="IPR013963">
    <property type="entry name" value="DASH_Dad2"/>
</dbReference>
<dbReference type="EMBL" id="HE576752">
    <property type="protein sequence ID" value="CCC66890.1"/>
    <property type="molecule type" value="Genomic_DNA"/>
</dbReference>
<dbReference type="eggNOG" id="ENOG502S93M">
    <property type="taxonomic scope" value="Eukaryota"/>
</dbReference>
<accession>G0V600</accession>
<evidence type="ECO:0000256" key="17">
    <source>
        <dbReference type="ARBA" id="ARBA00030568"/>
    </source>
</evidence>
<gene>
    <name evidence="19" type="primary">NCAS0A03320</name>
    <name evidence="19" type="ordered locus">NCAS_0A03320</name>
</gene>
<dbReference type="GO" id="GO:0051010">
    <property type="term" value="F:microtubule plus-end binding"/>
    <property type="evidence" value="ECO:0007669"/>
    <property type="project" value="EnsemblFungi"/>
</dbReference>
<feature type="compositionally biased region" description="Basic and acidic residues" evidence="18">
    <location>
        <begin position="138"/>
        <end position="147"/>
    </location>
</feature>
<keyword evidence="16" id="KW-0137">Centromere</keyword>
<keyword evidence="6" id="KW-0158">Chromosome</keyword>
<protein>
    <recommendedName>
        <fullName evidence="5">DASH complex subunit DAD2</fullName>
    </recommendedName>
    <alternativeName>
        <fullName evidence="17">Outer kinetochore protein DAD2</fullName>
    </alternativeName>
</protein>
<dbReference type="Pfam" id="PF08654">
    <property type="entry name" value="DASH_Dad2"/>
    <property type="match status" value="1"/>
</dbReference>
<dbReference type="RefSeq" id="XP_003673279.1">
    <property type="nucleotide sequence ID" value="XM_003673231.1"/>
</dbReference>
<dbReference type="HOGENOM" id="CLU_138063_1_0_1"/>
<keyword evidence="9" id="KW-0493">Microtubule</keyword>
<keyword evidence="11" id="KW-0159">Chromosome partition</keyword>
<comment type="similarity">
    <text evidence="4">Belongs to the DASH complex DAD2 family.</text>
</comment>
<dbReference type="OrthoDB" id="3230169at2759"/>
<dbReference type="KEGG" id="ncs:NCAS_0A03320"/>
<evidence type="ECO:0000256" key="12">
    <source>
        <dbReference type="ARBA" id="ARBA00022838"/>
    </source>
</evidence>
<dbReference type="GO" id="GO:0042729">
    <property type="term" value="C:DASH complex"/>
    <property type="evidence" value="ECO:0007669"/>
    <property type="project" value="EnsemblFungi"/>
</dbReference>
<evidence type="ECO:0000256" key="4">
    <source>
        <dbReference type="ARBA" id="ARBA00005501"/>
    </source>
</evidence>
<evidence type="ECO:0000256" key="8">
    <source>
        <dbReference type="ARBA" id="ARBA00022618"/>
    </source>
</evidence>
<evidence type="ECO:0000256" key="16">
    <source>
        <dbReference type="ARBA" id="ARBA00023328"/>
    </source>
</evidence>
<evidence type="ECO:0000256" key="2">
    <source>
        <dbReference type="ARBA" id="ARBA00004186"/>
    </source>
</evidence>
<evidence type="ECO:0000256" key="7">
    <source>
        <dbReference type="ARBA" id="ARBA00022490"/>
    </source>
</evidence>
<reference key="2">
    <citation type="submission" date="2011-08" db="EMBL/GenBank/DDBJ databases">
        <title>Genome sequence of Naumovozyma castellii.</title>
        <authorList>
            <person name="Gordon J.L."/>
            <person name="Armisen D."/>
            <person name="Proux-Wera E."/>
            <person name="OhEigeartaigh S.S."/>
            <person name="Byrne K.P."/>
            <person name="Wolfe K.H."/>
        </authorList>
    </citation>
    <scope>NUCLEOTIDE SEQUENCE</scope>
    <source>
        <strain>Type strain:CBS 4309</strain>
    </source>
</reference>
<evidence type="ECO:0000256" key="6">
    <source>
        <dbReference type="ARBA" id="ARBA00022454"/>
    </source>
</evidence>
<evidence type="ECO:0000256" key="9">
    <source>
        <dbReference type="ARBA" id="ARBA00022701"/>
    </source>
</evidence>
<reference evidence="19 20" key="1">
    <citation type="journal article" date="2011" name="Proc. Natl. Acad. Sci. U.S.A.">
        <title>Evolutionary erosion of yeast sex chromosomes by mating-type switching accidents.</title>
        <authorList>
            <person name="Gordon J.L."/>
            <person name="Armisen D."/>
            <person name="Proux-Wera E."/>
            <person name="Oheigeartaigh S.S."/>
            <person name="Byrne K.P."/>
            <person name="Wolfe K.H."/>
        </authorList>
    </citation>
    <scope>NUCLEOTIDE SEQUENCE [LARGE SCALE GENOMIC DNA]</scope>
    <source>
        <strain evidence="20">ATCC 76901 / BCRC 22586 / CBS 4309 / NBRC 1992 / NRRL Y-12630</strain>
    </source>
</reference>
<dbReference type="OMA" id="DYEVGVW"/>
<dbReference type="PANTHER" id="PTHR28036">
    <property type="entry name" value="DASH COMPLEX SUBUNIT DAD2"/>
    <property type="match status" value="1"/>
</dbReference>
<dbReference type="InParanoid" id="G0V600"/>
<sequence length="147" mass="16586">MSNQTDPQIYSKRQELEALKKITALTDTMKLQLGELSEQVQMMENNVDSVARVTAIWDSVMKSISQASLGLLQYAESDYEVGVWDESSQGKNRRLDNDEDSQLENENEKVLPLPETLVRITAGEEADNTPDINQDVAEEIREPSIEL</sequence>
<keyword evidence="10" id="KW-0498">Mitosis</keyword>
<feature type="region of interest" description="Disordered" evidence="18">
    <location>
        <begin position="85"/>
        <end position="110"/>
    </location>
</feature>
<evidence type="ECO:0000256" key="10">
    <source>
        <dbReference type="ARBA" id="ARBA00022776"/>
    </source>
</evidence>
<dbReference type="GO" id="GO:1990023">
    <property type="term" value="C:mitotic spindle midzone"/>
    <property type="evidence" value="ECO:0007669"/>
    <property type="project" value="TreeGrafter"/>
</dbReference>
<name>G0V600_NAUCA</name>
<evidence type="ECO:0000256" key="3">
    <source>
        <dbReference type="ARBA" id="ARBA00004629"/>
    </source>
</evidence>
<dbReference type="GO" id="GO:0051301">
    <property type="term" value="P:cell division"/>
    <property type="evidence" value="ECO:0007669"/>
    <property type="project" value="UniProtKB-KW"/>
</dbReference>
<dbReference type="GeneID" id="96900377"/>
<feature type="region of interest" description="Disordered" evidence="18">
    <location>
        <begin position="122"/>
        <end position="147"/>
    </location>
</feature>
<dbReference type="PANTHER" id="PTHR28036:SF1">
    <property type="entry name" value="DASH COMPLEX SUBUNIT DAD2"/>
    <property type="match status" value="1"/>
</dbReference>
<comment type="subcellular location">
    <subcellularLocation>
        <location evidence="3">Chromosome</location>
        <location evidence="3">Centromere</location>
        <location evidence="3">Kinetochore</location>
    </subcellularLocation>
    <subcellularLocation>
        <location evidence="2">Cytoplasm</location>
        <location evidence="2">Cytoskeleton</location>
        <location evidence="2">Spindle</location>
    </subcellularLocation>
    <subcellularLocation>
        <location evidence="1">Nucleus</location>
    </subcellularLocation>
</comment>
<keyword evidence="20" id="KW-1185">Reference proteome</keyword>
<keyword evidence="7" id="KW-0963">Cytoplasm</keyword>
<evidence type="ECO:0000256" key="11">
    <source>
        <dbReference type="ARBA" id="ARBA00022829"/>
    </source>
</evidence>
<dbReference type="GO" id="GO:0044732">
    <property type="term" value="C:mitotic spindle pole body"/>
    <property type="evidence" value="ECO:0007669"/>
    <property type="project" value="TreeGrafter"/>
</dbReference>
<proteinExistence type="inferred from homology"/>
<keyword evidence="13" id="KW-0206">Cytoskeleton</keyword>
<evidence type="ECO:0000256" key="18">
    <source>
        <dbReference type="SAM" id="MobiDB-lite"/>
    </source>
</evidence>
<dbReference type="GO" id="GO:0051987">
    <property type="term" value="P:positive regulation of attachment of spindle microtubules to kinetochore"/>
    <property type="evidence" value="ECO:0007669"/>
    <property type="project" value="EnsemblFungi"/>
</dbReference>
<keyword evidence="8" id="KW-0132">Cell division</keyword>
<evidence type="ECO:0000256" key="13">
    <source>
        <dbReference type="ARBA" id="ARBA00023212"/>
    </source>
</evidence>
<dbReference type="FunCoup" id="G0V600">
    <property type="interactions" value="48"/>
</dbReference>
<evidence type="ECO:0000256" key="14">
    <source>
        <dbReference type="ARBA" id="ARBA00023242"/>
    </source>
</evidence>
<evidence type="ECO:0000256" key="1">
    <source>
        <dbReference type="ARBA" id="ARBA00004123"/>
    </source>
</evidence>
<dbReference type="GO" id="GO:0031116">
    <property type="term" value="P:positive regulation of microtubule polymerization"/>
    <property type="evidence" value="ECO:0007669"/>
    <property type="project" value="EnsemblFungi"/>
</dbReference>
<dbReference type="GO" id="GO:1990758">
    <property type="term" value="P:mitotic sister chromatid biorientation"/>
    <property type="evidence" value="ECO:0007669"/>
    <property type="project" value="EnsemblFungi"/>
</dbReference>
<dbReference type="GO" id="GO:0005874">
    <property type="term" value="C:microtubule"/>
    <property type="evidence" value="ECO:0007669"/>
    <property type="project" value="UniProtKB-KW"/>
</dbReference>